<accession>A0A1I2TLU4</accession>
<name>A0A1I2TLU4_9SPHI</name>
<sequence>MAKQESFIKLQGKVGDLSFFKTKSGYQARVKGGVSADRIKNDPAYQRTRENNAEFAAVSVAAKNIRDLLRSMILQTHDPKMATRLSSRLFRMMKADTSSLRGERKVTAASFGILKDFNFNEAAPLNNTLFVDAISSINRATGVVEMSLPEIKPEIHLAKPKAATHFRLTAGTALITLDQVVERSDLQLALSDYAPVTGTIPPMVLTGTLPPNAVGPIVLALGVNFYQEVNGVYYSLINGAFNTLCIVAVDTA</sequence>
<evidence type="ECO:0000313" key="1">
    <source>
        <dbReference type="EMBL" id="SFG65915.1"/>
    </source>
</evidence>
<evidence type="ECO:0000313" key="2">
    <source>
        <dbReference type="Proteomes" id="UP000199666"/>
    </source>
</evidence>
<keyword evidence="2" id="KW-1185">Reference proteome</keyword>
<reference evidence="1 2" key="1">
    <citation type="submission" date="2016-10" db="EMBL/GenBank/DDBJ databases">
        <authorList>
            <person name="de Groot N.N."/>
        </authorList>
    </citation>
    <scope>NUCLEOTIDE SEQUENCE [LARGE SCALE GENOMIC DNA]</scope>
    <source>
        <strain evidence="1 2">DSM 18684</strain>
    </source>
</reference>
<protein>
    <submittedName>
        <fullName evidence="1">Uncharacterized protein</fullName>
    </submittedName>
</protein>
<gene>
    <name evidence="1" type="ORF">SAMN04489864_101484</name>
</gene>
<dbReference type="EMBL" id="FOPP01000001">
    <property type="protein sequence ID" value="SFG65915.1"/>
    <property type="molecule type" value="Genomic_DNA"/>
</dbReference>
<dbReference type="RefSeq" id="WP_090991949.1">
    <property type="nucleotide sequence ID" value="NZ_FOPP01000001.1"/>
</dbReference>
<dbReference type="STRING" id="414048.SAMN04489864_101484"/>
<dbReference type="AlphaFoldDB" id="A0A1I2TLU4"/>
<dbReference type="Proteomes" id="UP000199666">
    <property type="component" value="Unassembled WGS sequence"/>
</dbReference>
<organism evidence="1 2">
    <name type="scientific">Pedobacter insulae</name>
    <dbReference type="NCBI Taxonomy" id="414048"/>
    <lineage>
        <taxon>Bacteria</taxon>
        <taxon>Pseudomonadati</taxon>
        <taxon>Bacteroidota</taxon>
        <taxon>Sphingobacteriia</taxon>
        <taxon>Sphingobacteriales</taxon>
        <taxon>Sphingobacteriaceae</taxon>
        <taxon>Pedobacter</taxon>
    </lineage>
</organism>
<proteinExistence type="predicted"/>
<dbReference type="OrthoDB" id="645138at2"/>